<sequence>MFLSNVIIFLILLLIGLVYHRLAKRYNIVDKPNHRSSHTHVTVRGGGILFPAAALFWWFSNDFQHTWMIIGMIWVAAVSMLDDIYGLSGKLRMGIQFVAVTFAFMDLGLFEQVDWWALPILYFIALGILNAINFMDGINGITGLYAAVFFGTIMAVNVYLPIFDIRLLEYELIAILVFLIFNLRKRAIMFAGDIGSISLAFIMIYYMAQWYLVSREWTLVLLLMVYGIDSFLTLAKRLKNKEDIGEPHRTHLYQILANQAKVPHVTIGLAYALLQLGINLLFFILPQSTPSPYLASGILVGAGVLYFFGKNFVQKKYAHSS</sequence>
<dbReference type="RefSeq" id="WP_377906241.1">
    <property type="nucleotide sequence ID" value="NZ_JBHRZS010000007.1"/>
</dbReference>
<dbReference type="PANTHER" id="PTHR22926">
    <property type="entry name" value="PHOSPHO-N-ACETYLMURAMOYL-PENTAPEPTIDE-TRANSFERASE"/>
    <property type="match status" value="1"/>
</dbReference>
<comment type="subcellular location">
    <subcellularLocation>
        <location evidence="1">Cell membrane</location>
        <topology evidence="1">Multi-pass membrane protein</topology>
    </subcellularLocation>
</comment>
<feature type="transmembrane region" description="Helical" evidence="7">
    <location>
        <begin position="190"/>
        <end position="211"/>
    </location>
</feature>
<evidence type="ECO:0000256" key="6">
    <source>
        <dbReference type="ARBA" id="ARBA00023136"/>
    </source>
</evidence>
<dbReference type="CDD" id="cd06854">
    <property type="entry name" value="GT_WbpL_WbcO_like"/>
    <property type="match status" value="1"/>
</dbReference>
<feature type="transmembrane region" description="Helical" evidence="7">
    <location>
        <begin position="142"/>
        <end position="161"/>
    </location>
</feature>
<name>A0ABV8ASB9_9BACT</name>
<feature type="transmembrane region" description="Helical" evidence="7">
    <location>
        <begin position="116"/>
        <end position="135"/>
    </location>
</feature>
<gene>
    <name evidence="8" type="ORF">ACFOSV_11920</name>
</gene>
<feature type="transmembrane region" description="Helical" evidence="7">
    <location>
        <begin position="65"/>
        <end position="81"/>
    </location>
</feature>
<reference evidence="9" key="1">
    <citation type="journal article" date="2019" name="Int. J. Syst. Evol. Microbiol.">
        <title>The Global Catalogue of Microorganisms (GCM) 10K type strain sequencing project: providing services to taxonomists for standard genome sequencing and annotation.</title>
        <authorList>
            <consortium name="The Broad Institute Genomics Platform"/>
            <consortium name="The Broad Institute Genome Sequencing Center for Infectious Disease"/>
            <person name="Wu L."/>
            <person name="Ma J."/>
        </authorList>
    </citation>
    <scope>NUCLEOTIDE SEQUENCE [LARGE SCALE GENOMIC DNA]</scope>
    <source>
        <strain evidence="9">CCUG 60523</strain>
    </source>
</reference>
<dbReference type="InterPro" id="IPR000715">
    <property type="entry name" value="Glycosyl_transferase_4"/>
</dbReference>
<evidence type="ECO:0000256" key="7">
    <source>
        <dbReference type="SAM" id="Phobius"/>
    </source>
</evidence>
<keyword evidence="3" id="KW-0808">Transferase</keyword>
<evidence type="ECO:0000256" key="3">
    <source>
        <dbReference type="ARBA" id="ARBA00022679"/>
    </source>
</evidence>
<feature type="transmembrane region" description="Helical" evidence="7">
    <location>
        <begin position="6"/>
        <end position="22"/>
    </location>
</feature>
<dbReference type="EMBL" id="JBHRZS010000007">
    <property type="protein sequence ID" value="MFC3880892.1"/>
    <property type="molecule type" value="Genomic_DNA"/>
</dbReference>
<keyword evidence="4 7" id="KW-0812">Transmembrane</keyword>
<keyword evidence="6 7" id="KW-0472">Membrane</keyword>
<feature type="transmembrane region" description="Helical" evidence="7">
    <location>
        <begin position="167"/>
        <end position="183"/>
    </location>
</feature>
<dbReference type="Proteomes" id="UP001595805">
    <property type="component" value="Unassembled WGS sequence"/>
</dbReference>
<keyword evidence="9" id="KW-1185">Reference proteome</keyword>
<accession>A0ABV8ASB9</accession>
<protein>
    <submittedName>
        <fullName evidence="8">Glycosyltransferase family 4 protein</fullName>
    </submittedName>
</protein>
<keyword evidence="5 7" id="KW-1133">Transmembrane helix</keyword>
<evidence type="ECO:0000256" key="5">
    <source>
        <dbReference type="ARBA" id="ARBA00022989"/>
    </source>
</evidence>
<feature type="transmembrane region" description="Helical" evidence="7">
    <location>
        <begin position="265"/>
        <end position="285"/>
    </location>
</feature>
<comment type="caution">
    <text evidence="8">The sequence shown here is derived from an EMBL/GenBank/DDBJ whole genome shotgun (WGS) entry which is preliminary data.</text>
</comment>
<dbReference type="PANTHER" id="PTHR22926:SF3">
    <property type="entry name" value="UNDECAPRENYL-PHOSPHATE ALPHA-N-ACETYLGLUCOSAMINYL 1-PHOSPHATE TRANSFERASE"/>
    <property type="match status" value="1"/>
</dbReference>
<evidence type="ECO:0000313" key="8">
    <source>
        <dbReference type="EMBL" id="MFC3880892.1"/>
    </source>
</evidence>
<feature type="transmembrane region" description="Helical" evidence="7">
    <location>
        <begin position="217"/>
        <end position="235"/>
    </location>
</feature>
<evidence type="ECO:0000256" key="1">
    <source>
        <dbReference type="ARBA" id="ARBA00004651"/>
    </source>
</evidence>
<organism evidence="8 9">
    <name type="scientific">Algoriphagus namhaensis</name>
    <dbReference type="NCBI Taxonomy" id="915353"/>
    <lineage>
        <taxon>Bacteria</taxon>
        <taxon>Pseudomonadati</taxon>
        <taxon>Bacteroidota</taxon>
        <taxon>Cytophagia</taxon>
        <taxon>Cytophagales</taxon>
        <taxon>Cyclobacteriaceae</taxon>
        <taxon>Algoriphagus</taxon>
    </lineage>
</organism>
<dbReference type="Pfam" id="PF00953">
    <property type="entry name" value="Glycos_transf_4"/>
    <property type="match status" value="1"/>
</dbReference>
<evidence type="ECO:0000256" key="2">
    <source>
        <dbReference type="ARBA" id="ARBA00022475"/>
    </source>
</evidence>
<feature type="transmembrane region" description="Helical" evidence="7">
    <location>
        <begin position="42"/>
        <end position="59"/>
    </location>
</feature>
<evidence type="ECO:0000256" key="4">
    <source>
        <dbReference type="ARBA" id="ARBA00022692"/>
    </source>
</evidence>
<feature type="transmembrane region" description="Helical" evidence="7">
    <location>
        <begin position="291"/>
        <end position="309"/>
    </location>
</feature>
<evidence type="ECO:0000313" key="9">
    <source>
        <dbReference type="Proteomes" id="UP001595805"/>
    </source>
</evidence>
<keyword evidence="2" id="KW-1003">Cell membrane</keyword>
<proteinExistence type="predicted"/>